<dbReference type="EMBL" id="BAFH01000004">
    <property type="protein sequence ID" value="GAB63567.1"/>
    <property type="molecule type" value="Genomic_DNA"/>
</dbReference>
<gene>
    <name evidence="1" type="ORF">KSU1_D0258</name>
</gene>
<organism evidence="1 2">
    <name type="scientific">Candidatus Jettenia caeni</name>
    <dbReference type="NCBI Taxonomy" id="247490"/>
    <lineage>
        <taxon>Bacteria</taxon>
        <taxon>Pseudomonadati</taxon>
        <taxon>Planctomycetota</taxon>
        <taxon>Candidatus Brocadiia</taxon>
        <taxon>Candidatus Brocadiales</taxon>
        <taxon>Candidatus Brocadiaceae</taxon>
        <taxon>Candidatus Jettenia</taxon>
    </lineage>
</organism>
<sequence>MKTTTLRVLKTTQARLKKISTAEHISIMELVDKLVDEHERSFWKGFEEDSISFLDKEDIKTRKTFENALGDGIGIRKTLSKKRRNLAR</sequence>
<proteinExistence type="predicted"/>
<protein>
    <submittedName>
        <fullName evidence="1">Uncharacterized protein</fullName>
    </submittedName>
</protein>
<dbReference type="Proteomes" id="UP000002985">
    <property type="component" value="Unassembled WGS sequence"/>
</dbReference>
<evidence type="ECO:0000313" key="1">
    <source>
        <dbReference type="EMBL" id="GAB63567.1"/>
    </source>
</evidence>
<dbReference type="AlphaFoldDB" id="I3IPC2"/>
<keyword evidence="2" id="KW-1185">Reference proteome</keyword>
<reference evidence="1 2" key="1">
    <citation type="journal article" date="2012" name="FEBS Lett.">
        <title>Anammox organism KSU-1 expresses a NirK-type copper-containing nitrite reductase instead of a NirS-type with cytochrome cd1.</title>
        <authorList>
            <person name="Hira D."/>
            <person name="Toh H."/>
            <person name="Migita C.T."/>
            <person name="Okubo H."/>
            <person name="Nishiyama T."/>
            <person name="Hattori M."/>
            <person name="Furukawa K."/>
            <person name="Fujii T."/>
        </authorList>
    </citation>
    <scope>NUCLEOTIDE SEQUENCE [LARGE SCALE GENOMIC DNA]</scope>
</reference>
<name>I3IPC2_9BACT</name>
<accession>I3IPC2</accession>
<comment type="caution">
    <text evidence="1">The sequence shown here is derived from an EMBL/GenBank/DDBJ whole genome shotgun (WGS) entry which is preliminary data.</text>
</comment>
<evidence type="ECO:0000313" key="2">
    <source>
        <dbReference type="Proteomes" id="UP000002985"/>
    </source>
</evidence>